<reference evidence="2 3" key="1">
    <citation type="submission" date="2020-08" db="EMBL/GenBank/DDBJ databases">
        <title>Sequencing the genomes of 1000 actinobacteria strains.</title>
        <authorList>
            <person name="Klenk H.-P."/>
        </authorList>
    </citation>
    <scope>NUCLEOTIDE SEQUENCE [LARGE SCALE GENOMIC DNA]</scope>
    <source>
        <strain evidence="2 3">DSM 17945</strain>
    </source>
</reference>
<name>A0A7W9JKN6_9MICC</name>
<feature type="domain" description="ER-bound oxygenase mpaB/mpaB'/Rubber oxygenase catalytic" evidence="1">
    <location>
        <begin position="16"/>
        <end position="238"/>
    </location>
</feature>
<dbReference type="PANTHER" id="PTHR36151">
    <property type="entry name" value="BLR2777 PROTEIN"/>
    <property type="match status" value="1"/>
</dbReference>
<dbReference type="RefSeq" id="WP_246416949.1">
    <property type="nucleotide sequence ID" value="NZ_BAABAG010000018.1"/>
</dbReference>
<gene>
    <name evidence="2" type="ORF">HDA33_002186</name>
</gene>
<organism evidence="2 3">
    <name type="scientific">Micrococcus endophyticus</name>
    <dbReference type="NCBI Taxonomy" id="455343"/>
    <lineage>
        <taxon>Bacteria</taxon>
        <taxon>Bacillati</taxon>
        <taxon>Actinomycetota</taxon>
        <taxon>Actinomycetes</taxon>
        <taxon>Micrococcales</taxon>
        <taxon>Micrococcaceae</taxon>
        <taxon>Micrococcus</taxon>
    </lineage>
</organism>
<dbReference type="AlphaFoldDB" id="A0A7W9JKN6"/>
<evidence type="ECO:0000313" key="3">
    <source>
        <dbReference type="Proteomes" id="UP000567246"/>
    </source>
</evidence>
<dbReference type="InterPro" id="IPR018713">
    <property type="entry name" value="MPAB/Lcp_cat_dom"/>
</dbReference>
<comment type="caution">
    <text evidence="2">The sequence shown here is derived from an EMBL/GenBank/DDBJ whole genome shotgun (WGS) entry which is preliminary data.</text>
</comment>
<sequence>MPREAPGPVSAAGLAREAAILAGAGAAILLQVAHRPVGAGVAAHSRFTEDPMRRLRHTLGYIYAVTLPEAAGARDAVVARVRAAHAPVRGADHEGRPYDAADPDAQLWVAATLYWAGEQVRGRLWGALDPADADRLYRDFAPLATSLEVPTAAWPADRAAFAAYWDARIAGLEVTDDARAVAADLFSGRGVPAPLRAALPLARFVTAGLLPARVRAGLGWDWSRRDSIREARLWALTRTLYRPLPAAVRGVVVRWILRGLRRMPGAGGPAS</sequence>
<proteinExistence type="predicted"/>
<dbReference type="PANTHER" id="PTHR36151:SF3">
    <property type="entry name" value="ER-BOUND OXYGENASE MPAB_MPAB'_RUBBER OXYGENASE CATALYTIC DOMAIN-CONTAINING PROTEIN"/>
    <property type="match status" value="1"/>
</dbReference>
<dbReference type="GO" id="GO:0016491">
    <property type="term" value="F:oxidoreductase activity"/>
    <property type="evidence" value="ECO:0007669"/>
    <property type="project" value="InterPro"/>
</dbReference>
<evidence type="ECO:0000313" key="2">
    <source>
        <dbReference type="EMBL" id="MBB5849622.1"/>
    </source>
</evidence>
<dbReference type="EMBL" id="JACHMW010000001">
    <property type="protein sequence ID" value="MBB5849622.1"/>
    <property type="molecule type" value="Genomic_DNA"/>
</dbReference>
<dbReference type="Pfam" id="PF09995">
    <property type="entry name" value="MPAB_Lcp_cat"/>
    <property type="match status" value="1"/>
</dbReference>
<evidence type="ECO:0000259" key="1">
    <source>
        <dbReference type="Pfam" id="PF09995"/>
    </source>
</evidence>
<accession>A0A7W9JKN6</accession>
<keyword evidence="3" id="KW-1185">Reference proteome</keyword>
<protein>
    <submittedName>
        <fullName evidence="2">Uncharacterized protein (DUF2236 family)</fullName>
    </submittedName>
</protein>
<dbReference type="Proteomes" id="UP000567246">
    <property type="component" value="Unassembled WGS sequence"/>
</dbReference>